<keyword evidence="2" id="KW-0645">Protease</keyword>
<dbReference type="OrthoDB" id="9813075at2"/>
<sequence>MSLKFLRLLFLVIPMLAAAQHSTNIIATLDADQDVMTIRQTIVVVNDSDQAWNEVIFLDWANAFVNTQTPLAARFAQDFKNNFEFSSDRDRGYTRIDSATAARYNFSRVENQPDILKIDLDNPLLPGSSQEFRLNYEVKIPENDFTSYGVTSSGNYDLRYWYLHPAVFKDGKWDYFSHKDLDDFYGAPLDVKVSLHIPSALNATSNITTITVAPGKNKNSYLFEGEGFQEILLHLDKRPGKFTYYPTPQATIVSDIQEKDLNFDEKLKINEKITAYLGERLGDYKHDQLLLSDRYYRESPVYGLSSLPDFINPFPDGFSYEIRMLKTLTRKWVETGVRTNPRENFWLQQAIIVSIIMDYQEIHYPDLKLAGKFSDFFGLRSFNAAKLKFNEQYPLLYLNTSRLNLDQAITTPSDELVKYNQELGIPYKAAVGLQYLDDYLDNDNVEQAIKQLYQLSNNRIVDGHDFQELLEQSSQQPTAWFFDDYITQHQRMDWKIKRVKKSTDSVDIVIKNKSDRVIPVSVYSLFNDSIVSKKYIPGFIGDTTVTLSRKLANRVAVNYEKLLPEFSQRDNYRTLKGLPSLSRPLSVKLFKDVEDPTRTEVFVMPDVGYNLYDGLTIGPRFYNGNLLSKPFRYSIKPTYGFGSNKLVGSIGLSYAHPIEDRDQRLFQVRYGAGANTFSYEDDLMYRRVSGFMNLAFRPEDLRSNMRQSLTIRNIWVNRDRDPASPVEDPDYNVFALNWNHSDPNLKRFFSYNVGTEISAQFGKVTGRIEWRKLFKDQRQLNLRLYAGSFIYNDTGDNDFFSFALDRPTDYLFDYDYYGRSEDSGLFSQQYIVAEGGFKSQLEPAFANEWITTANASYSIWKYIFAYGDVGFVKNKFENPQFVYDSGIRLNLLQDFFELYFPVYSNNGWEIAQENYDQKIRFIVTLELGLFIKLFKRRWY</sequence>
<proteinExistence type="predicted"/>
<accession>A0A3S9MY16</accession>
<dbReference type="KEGG" id="noj:EJ995_07210"/>
<dbReference type="EMBL" id="CP034549">
    <property type="protein sequence ID" value="AZQ44029.1"/>
    <property type="molecule type" value="Genomic_DNA"/>
</dbReference>
<protein>
    <submittedName>
        <fullName evidence="2">Aminopeptidase</fullName>
    </submittedName>
</protein>
<evidence type="ECO:0000313" key="2">
    <source>
        <dbReference type="EMBL" id="AZQ44029.1"/>
    </source>
</evidence>
<feature type="chain" id="PRO_5019425209" evidence="1">
    <location>
        <begin position="18"/>
        <end position="939"/>
    </location>
</feature>
<dbReference type="RefSeq" id="WP_126447062.1">
    <property type="nucleotide sequence ID" value="NZ_CP034549.1"/>
</dbReference>
<reference evidence="2 3" key="1">
    <citation type="submission" date="2018-12" db="EMBL/GenBank/DDBJ databases">
        <title>Complete genome of Nonlabens sp. MJ115.</title>
        <authorList>
            <person name="Choi H.S."/>
            <person name="Jung J."/>
        </authorList>
    </citation>
    <scope>NUCLEOTIDE SEQUENCE [LARGE SCALE GENOMIC DNA]</scope>
    <source>
        <strain evidence="2 3">MJ115</strain>
    </source>
</reference>
<keyword evidence="2" id="KW-0378">Hydrolase</keyword>
<keyword evidence="2" id="KW-0031">Aminopeptidase</keyword>
<gene>
    <name evidence="2" type="ORF">EJ995_07210</name>
</gene>
<evidence type="ECO:0000256" key="1">
    <source>
        <dbReference type="SAM" id="SignalP"/>
    </source>
</evidence>
<dbReference type="AlphaFoldDB" id="A0A3S9MY16"/>
<dbReference type="GO" id="GO:0004177">
    <property type="term" value="F:aminopeptidase activity"/>
    <property type="evidence" value="ECO:0007669"/>
    <property type="project" value="UniProtKB-KW"/>
</dbReference>
<dbReference type="Gene3D" id="1.10.390.10">
    <property type="entry name" value="Neutral Protease Domain 2"/>
    <property type="match status" value="1"/>
</dbReference>
<dbReference type="InterPro" id="IPR027268">
    <property type="entry name" value="Peptidase_M4/M1_CTD_sf"/>
</dbReference>
<evidence type="ECO:0000313" key="3">
    <source>
        <dbReference type="Proteomes" id="UP000279600"/>
    </source>
</evidence>
<name>A0A3S9MY16_9FLAO</name>
<organism evidence="2 3">
    <name type="scientific">Nonlabens ponticola</name>
    <dbReference type="NCBI Taxonomy" id="2496866"/>
    <lineage>
        <taxon>Bacteria</taxon>
        <taxon>Pseudomonadati</taxon>
        <taxon>Bacteroidota</taxon>
        <taxon>Flavobacteriia</taxon>
        <taxon>Flavobacteriales</taxon>
        <taxon>Flavobacteriaceae</taxon>
        <taxon>Nonlabens</taxon>
    </lineage>
</organism>
<feature type="signal peptide" evidence="1">
    <location>
        <begin position="1"/>
        <end position="17"/>
    </location>
</feature>
<keyword evidence="1" id="KW-0732">Signal</keyword>
<keyword evidence="3" id="KW-1185">Reference proteome</keyword>
<dbReference type="Proteomes" id="UP000279600">
    <property type="component" value="Chromosome"/>
</dbReference>